<evidence type="ECO:0000259" key="5">
    <source>
        <dbReference type="PROSITE" id="PS51649"/>
    </source>
</evidence>
<dbReference type="PANTHER" id="PTHR32370">
    <property type="entry name" value="OS12G0117600 PROTEIN"/>
    <property type="match status" value="1"/>
</dbReference>
<dbReference type="PROSITE" id="PS51649">
    <property type="entry name" value="NPH3"/>
    <property type="match status" value="1"/>
</dbReference>
<comment type="caution">
    <text evidence="6">The sequence shown here is derived from an EMBL/GenBank/DDBJ whole genome shotgun (WGS) entry which is preliminary data.</text>
</comment>
<sequence length="584" mass="64516">MKFMKLGSKPDCFQSDGNNTRYVATELETDFVVHAADVKFHLHKFPLLSKCARLQKLVSSANEGNGDEVHIPDIPGGPSAFEICAKFCYGMTVNVNAYNVVSVRCAAEFLEMNEMIDKGNLIYKIDVFINSTILRSWKDSIIALQTTKSSLPLSEELKLISRCIDAIASRASVDVSDVDWSYTYNRRKNIEENGNDPSWNGVRSRTVPNDWWVEDLCDLEIDLYKRVIASIKNKGVMPNEVIGEALKAYAYRKLPNSGNKGVIQYNDVLKARAILDTIVWLLPVQKGNVSCSFLLKLLKAAVSVNSGEEKILEEYITQDRNSQTEMENGDEIEEIGTPGILSEASKLMVAKLIDGYLAEIAKDPNLPLSMFVGIAEMVSSFPRPVHDALYQAIDTYLKEHPGINKSEKKRICKLMDCKKLSADACMHAVQNERLPLRVVVQVLFFEQARAATSSGCSTPDLAKAVKDLNCGSYRSSRSATANADEDWDAIASAEELRTLRGELAALRLGNGDRSSAENRMSNADKTAVGKMKGLIMSKKMLSKIWSNKVGQAENSGSDSSDSLGSTNHDDVKCTPPRKGRHSVS</sequence>
<reference evidence="6" key="2">
    <citation type="journal article" date="2024" name="Plant">
        <title>Genomic evolution and insights into agronomic trait innovations of Sesamum species.</title>
        <authorList>
            <person name="Miao H."/>
            <person name="Wang L."/>
            <person name="Qu L."/>
            <person name="Liu H."/>
            <person name="Sun Y."/>
            <person name="Le M."/>
            <person name="Wang Q."/>
            <person name="Wei S."/>
            <person name="Zheng Y."/>
            <person name="Lin W."/>
            <person name="Duan Y."/>
            <person name="Cao H."/>
            <person name="Xiong S."/>
            <person name="Wang X."/>
            <person name="Wei L."/>
            <person name="Li C."/>
            <person name="Ma Q."/>
            <person name="Ju M."/>
            <person name="Zhao R."/>
            <person name="Li G."/>
            <person name="Mu C."/>
            <person name="Tian Q."/>
            <person name="Mei H."/>
            <person name="Zhang T."/>
            <person name="Gao T."/>
            <person name="Zhang H."/>
        </authorList>
    </citation>
    <scope>NUCLEOTIDE SEQUENCE</scope>
    <source>
        <strain evidence="6">G01</strain>
    </source>
</reference>
<feature type="region of interest" description="Disordered" evidence="4">
    <location>
        <begin position="548"/>
        <end position="584"/>
    </location>
</feature>
<accession>A0AAW2P037</accession>
<proteinExistence type="inferred from homology"/>
<feature type="compositionally biased region" description="Low complexity" evidence="4">
    <location>
        <begin position="555"/>
        <end position="565"/>
    </location>
</feature>
<feature type="domain" description="NPH3" evidence="5">
    <location>
        <begin position="210"/>
        <end position="449"/>
    </location>
</feature>
<dbReference type="Pfam" id="PF00651">
    <property type="entry name" value="BTB"/>
    <property type="match status" value="1"/>
</dbReference>
<protein>
    <submittedName>
        <fullName evidence="6">BTB/POZ domain-containing protein NPY2</fullName>
    </submittedName>
</protein>
<dbReference type="CDD" id="cd18312">
    <property type="entry name" value="BTB_POZ_NPY3-like"/>
    <property type="match status" value="1"/>
</dbReference>
<evidence type="ECO:0000256" key="2">
    <source>
        <dbReference type="ARBA" id="ARBA00022786"/>
    </source>
</evidence>
<dbReference type="AlphaFoldDB" id="A0AAW2P037"/>
<organism evidence="6">
    <name type="scientific">Sesamum angustifolium</name>
    <dbReference type="NCBI Taxonomy" id="2727405"/>
    <lineage>
        <taxon>Eukaryota</taxon>
        <taxon>Viridiplantae</taxon>
        <taxon>Streptophyta</taxon>
        <taxon>Embryophyta</taxon>
        <taxon>Tracheophyta</taxon>
        <taxon>Spermatophyta</taxon>
        <taxon>Magnoliopsida</taxon>
        <taxon>eudicotyledons</taxon>
        <taxon>Gunneridae</taxon>
        <taxon>Pentapetalae</taxon>
        <taxon>asterids</taxon>
        <taxon>lamiids</taxon>
        <taxon>Lamiales</taxon>
        <taxon>Pedaliaceae</taxon>
        <taxon>Sesamum</taxon>
    </lineage>
</organism>
<dbReference type="EMBL" id="JACGWK010000006">
    <property type="protein sequence ID" value="KAL0348309.1"/>
    <property type="molecule type" value="Genomic_DNA"/>
</dbReference>
<dbReference type="Pfam" id="PF03000">
    <property type="entry name" value="NPH3"/>
    <property type="match status" value="2"/>
</dbReference>
<dbReference type="InterPro" id="IPR000210">
    <property type="entry name" value="BTB/POZ_dom"/>
</dbReference>
<evidence type="ECO:0000256" key="4">
    <source>
        <dbReference type="SAM" id="MobiDB-lite"/>
    </source>
</evidence>
<name>A0AAW2P037_9LAMI</name>
<feature type="compositionally biased region" description="Basic residues" evidence="4">
    <location>
        <begin position="575"/>
        <end position="584"/>
    </location>
</feature>
<dbReference type="InterPro" id="IPR027356">
    <property type="entry name" value="NPH3_dom"/>
</dbReference>
<evidence type="ECO:0000256" key="1">
    <source>
        <dbReference type="ARBA" id="ARBA00004906"/>
    </source>
</evidence>
<reference evidence="6" key="1">
    <citation type="submission" date="2020-06" db="EMBL/GenBank/DDBJ databases">
        <authorList>
            <person name="Li T."/>
            <person name="Hu X."/>
            <person name="Zhang T."/>
            <person name="Song X."/>
            <person name="Zhang H."/>
            <person name="Dai N."/>
            <person name="Sheng W."/>
            <person name="Hou X."/>
            <person name="Wei L."/>
        </authorList>
    </citation>
    <scope>NUCLEOTIDE SEQUENCE</scope>
    <source>
        <strain evidence="6">G01</strain>
        <tissue evidence="6">Leaf</tissue>
    </source>
</reference>
<dbReference type="SUPFAM" id="SSF54695">
    <property type="entry name" value="POZ domain"/>
    <property type="match status" value="1"/>
</dbReference>
<dbReference type="Gene3D" id="3.30.710.10">
    <property type="entry name" value="Potassium Channel Kv1.1, Chain A"/>
    <property type="match status" value="1"/>
</dbReference>
<keyword evidence="2" id="KW-0833">Ubl conjugation pathway</keyword>
<gene>
    <name evidence="6" type="ORF">Sangu_1058700</name>
</gene>
<dbReference type="InterPro" id="IPR011333">
    <property type="entry name" value="SKP1/BTB/POZ_sf"/>
</dbReference>
<evidence type="ECO:0000256" key="3">
    <source>
        <dbReference type="PROSITE-ProRule" id="PRU00982"/>
    </source>
</evidence>
<evidence type="ECO:0000313" key="6">
    <source>
        <dbReference type="EMBL" id="KAL0348309.1"/>
    </source>
</evidence>
<dbReference type="InterPro" id="IPR043454">
    <property type="entry name" value="NPH3/RPT2-like"/>
</dbReference>
<comment type="similarity">
    <text evidence="3">Belongs to the NPH3 family.</text>
</comment>
<comment type="pathway">
    <text evidence="1">Protein modification; protein ubiquitination.</text>
</comment>